<proteinExistence type="predicted"/>
<sequence>MNKTIVLALAASFGLLLASNAFAQCVVNVNRTACAGKESESYSKCGGSKSCDKDYSASTEAACIAAAKENCPNSRLDITKSKIVKARLNGKVLKGPYGGNFCSQSRPDFNKCKS</sequence>
<dbReference type="EMBL" id="WMBQ01000001">
    <property type="protein sequence ID" value="MTD93307.1"/>
    <property type="molecule type" value="Genomic_DNA"/>
</dbReference>
<organism evidence="2 3">
    <name type="scientific">Hyphomicrobium album</name>
    <dbReference type="NCBI Taxonomy" id="2665159"/>
    <lineage>
        <taxon>Bacteria</taxon>
        <taxon>Pseudomonadati</taxon>
        <taxon>Pseudomonadota</taxon>
        <taxon>Alphaproteobacteria</taxon>
        <taxon>Hyphomicrobiales</taxon>
        <taxon>Hyphomicrobiaceae</taxon>
        <taxon>Hyphomicrobium</taxon>
    </lineage>
</organism>
<reference evidence="2 3" key="1">
    <citation type="submission" date="2019-11" db="EMBL/GenBank/DDBJ databases">
        <title>Identification of a novel strain.</title>
        <authorList>
            <person name="Xu Q."/>
            <person name="Wang G."/>
        </authorList>
    </citation>
    <scope>NUCLEOTIDE SEQUENCE [LARGE SCALE GENOMIC DNA]</scope>
    <source>
        <strain evidence="3">xq</strain>
    </source>
</reference>
<dbReference type="RefSeq" id="WP_154737860.1">
    <property type="nucleotide sequence ID" value="NZ_WMBQ01000001.1"/>
</dbReference>
<gene>
    <name evidence="2" type="ORF">GIW81_03035</name>
</gene>
<keyword evidence="1" id="KW-0732">Signal</keyword>
<protein>
    <submittedName>
        <fullName evidence="2">Uncharacterized protein</fullName>
    </submittedName>
</protein>
<keyword evidence="3" id="KW-1185">Reference proteome</keyword>
<dbReference type="AlphaFoldDB" id="A0A6I3KHW4"/>
<evidence type="ECO:0000256" key="1">
    <source>
        <dbReference type="SAM" id="SignalP"/>
    </source>
</evidence>
<dbReference type="Proteomes" id="UP000440694">
    <property type="component" value="Unassembled WGS sequence"/>
</dbReference>
<comment type="caution">
    <text evidence="2">The sequence shown here is derived from an EMBL/GenBank/DDBJ whole genome shotgun (WGS) entry which is preliminary data.</text>
</comment>
<name>A0A6I3KHW4_9HYPH</name>
<evidence type="ECO:0000313" key="2">
    <source>
        <dbReference type="EMBL" id="MTD93307.1"/>
    </source>
</evidence>
<accession>A0A6I3KHW4</accession>
<feature type="chain" id="PRO_5026194817" evidence="1">
    <location>
        <begin position="24"/>
        <end position="114"/>
    </location>
</feature>
<evidence type="ECO:0000313" key="3">
    <source>
        <dbReference type="Proteomes" id="UP000440694"/>
    </source>
</evidence>
<feature type="signal peptide" evidence="1">
    <location>
        <begin position="1"/>
        <end position="23"/>
    </location>
</feature>